<dbReference type="InterPro" id="IPR052432">
    <property type="entry name" value="PITP/CRAL-TRIO"/>
</dbReference>
<dbReference type="Pfam" id="PF00650">
    <property type="entry name" value="CRAL_TRIO"/>
    <property type="match status" value="1"/>
</dbReference>
<protein>
    <recommendedName>
        <fullName evidence="2">CRAL-TRIO domain-containing protein</fullName>
    </recommendedName>
</protein>
<accession>A0A316W4D0</accession>
<feature type="compositionally biased region" description="Basic and acidic residues" evidence="1">
    <location>
        <begin position="531"/>
        <end position="540"/>
    </location>
</feature>
<dbReference type="EMBL" id="KZ819359">
    <property type="protein sequence ID" value="PWN44787.1"/>
    <property type="molecule type" value="Genomic_DNA"/>
</dbReference>
<feature type="region of interest" description="Disordered" evidence="1">
    <location>
        <begin position="507"/>
        <end position="614"/>
    </location>
</feature>
<feature type="domain" description="CRAL-TRIO" evidence="2">
    <location>
        <begin position="231"/>
        <end position="349"/>
    </location>
</feature>
<reference evidence="3 4" key="1">
    <citation type="journal article" date="2018" name="Mol. Biol. Evol.">
        <title>Broad Genomic Sampling Reveals a Smut Pathogenic Ancestry of the Fungal Clade Ustilaginomycotina.</title>
        <authorList>
            <person name="Kijpornyongpan T."/>
            <person name="Mondo S.J."/>
            <person name="Barry K."/>
            <person name="Sandor L."/>
            <person name="Lee J."/>
            <person name="Lipzen A."/>
            <person name="Pangilinan J."/>
            <person name="LaButti K."/>
            <person name="Hainaut M."/>
            <person name="Henrissat B."/>
            <person name="Grigoriev I.V."/>
            <person name="Spatafora J.W."/>
            <person name="Aime M.C."/>
        </authorList>
    </citation>
    <scope>NUCLEOTIDE SEQUENCE [LARGE SCALE GENOMIC DNA]</scope>
    <source>
        <strain evidence="3 4">MCA 4658</strain>
    </source>
</reference>
<feature type="compositionally biased region" description="Basic and acidic residues" evidence="1">
    <location>
        <begin position="84"/>
        <end position="109"/>
    </location>
</feature>
<dbReference type="AlphaFoldDB" id="A0A316W4D0"/>
<dbReference type="SMART" id="SM00516">
    <property type="entry name" value="SEC14"/>
    <property type="match status" value="1"/>
</dbReference>
<dbReference type="Pfam" id="PF03765">
    <property type="entry name" value="CRAL_TRIO_N"/>
    <property type="match status" value="1"/>
</dbReference>
<feature type="compositionally biased region" description="Basic and acidic residues" evidence="1">
    <location>
        <begin position="1"/>
        <end position="10"/>
    </location>
</feature>
<dbReference type="FunCoup" id="A0A316W4D0">
    <property type="interactions" value="95"/>
</dbReference>
<dbReference type="InterPro" id="IPR036273">
    <property type="entry name" value="CRAL/TRIO_N_dom_sf"/>
</dbReference>
<dbReference type="GeneID" id="37038756"/>
<dbReference type="PROSITE" id="PS50191">
    <property type="entry name" value="CRAL_TRIO"/>
    <property type="match status" value="1"/>
</dbReference>
<sequence length="614" mass="68407">MADTKADEKPQAQPIERTYKGEKVLEIPQQPVPVDEGYVGNLTSEQEAKLKEMWLAFLDVIEKAHGAGTGAQKQELPSDEVDKDADKADADPKNAGIAKDDNAKERQQQAEEQAALTALQKEYGPEALRSAVWQFVKGDNPDSGMLRFLRARKWDVSRAVAMLAACMHWRLNNDVESLVEMGELGAGEKMTHFLTQMRSGKTYSNGSSLNEQPMIYIHVKIHQLWGQPQAQLQKYVIFAVETARLLMCPPSDKVVLFFDLTGFGLKNMDFPCVLFIVKVLSSYYPESLGTFYIHNAPYIFKPIWSILRPLLDPVVREKVVFTSKPQDFAKHVPASRLVSKIGGDMVTEFEYIEPDPHENDLQKDTEERKKRFDHYMSLAQEFEQVTREWAKGGASEETIKKRKLLILKLRVAQFELEPYSRGKTVAHRQGVLDGQGKVTWRYEQKDGSVQIHIVGRRTCAATLRREIKEIESGTSSPEEAAKRSEKALAERDWIALYGEEKIARELEGDDVKQSSSEQPSAPAAAANSEEPDNKEAEKTETGAAAENKEAVANNGSESAEKEPAETSASAAEPAQQRVNGTEAAKAPSTNEQGSESKMGTLGRRFSKLMGKATA</sequence>
<feature type="region of interest" description="Disordered" evidence="1">
    <location>
        <begin position="1"/>
        <end position="38"/>
    </location>
</feature>
<feature type="compositionally biased region" description="Low complexity" evidence="1">
    <location>
        <begin position="541"/>
        <end position="557"/>
    </location>
</feature>
<dbReference type="Gene3D" id="3.40.525.10">
    <property type="entry name" value="CRAL-TRIO lipid binding domain"/>
    <property type="match status" value="1"/>
</dbReference>
<evidence type="ECO:0000259" key="2">
    <source>
        <dbReference type="PROSITE" id="PS50191"/>
    </source>
</evidence>
<dbReference type="InterPro" id="IPR036865">
    <property type="entry name" value="CRAL-TRIO_dom_sf"/>
</dbReference>
<evidence type="ECO:0000256" key="1">
    <source>
        <dbReference type="SAM" id="MobiDB-lite"/>
    </source>
</evidence>
<keyword evidence="4" id="KW-1185">Reference proteome</keyword>
<organism evidence="3 4">
    <name type="scientific">Ceraceosorus guamensis</name>
    <dbReference type="NCBI Taxonomy" id="1522189"/>
    <lineage>
        <taxon>Eukaryota</taxon>
        <taxon>Fungi</taxon>
        <taxon>Dikarya</taxon>
        <taxon>Basidiomycota</taxon>
        <taxon>Ustilaginomycotina</taxon>
        <taxon>Exobasidiomycetes</taxon>
        <taxon>Ceraceosorales</taxon>
        <taxon>Ceraceosoraceae</taxon>
        <taxon>Ceraceosorus</taxon>
    </lineage>
</organism>
<dbReference type="InterPro" id="IPR011074">
    <property type="entry name" value="CRAL/TRIO_N_dom"/>
</dbReference>
<feature type="compositionally biased region" description="Low complexity" evidence="1">
    <location>
        <begin position="565"/>
        <end position="574"/>
    </location>
</feature>
<dbReference type="SMART" id="SM01100">
    <property type="entry name" value="CRAL_TRIO_N"/>
    <property type="match status" value="1"/>
</dbReference>
<dbReference type="RefSeq" id="XP_025371947.1">
    <property type="nucleotide sequence ID" value="XM_025516886.1"/>
</dbReference>
<feature type="compositionally biased region" description="Low complexity" evidence="1">
    <location>
        <begin position="513"/>
        <end position="528"/>
    </location>
</feature>
<dbReference type="InterPro" id="IPR001251">
    <property type="entry name" value="CRAL-TRIO_dom"/>
</dbReference>
<gene>
    <name evidence="3" type="ORF">IE81DRAFT_364765</name>
</gene>
<dbReference type="Proteomes" id="UP000245783">
    <property type="component" value="Unassembled WGS sequence"/>
</dbReference>
<feature type="region of interest" description="Disordered" evidence="1">
    <location>
        <begin position="67"/>
        <end position="112"/>
    </location>
</feature>
<dbReference type="CDD" id="cd00170">
    <property type="entry name" value="SEC14"/>
    <property type="match status" value="1"/>
</dbReference>
<dbReference type="SUPFAM" id="SSF46938">
    <property type="entry name" value="CRAL/TRIO N-terminal domain"/>
    <property type="match status" value="1"/>
</dbReference>
<dbReference type="InParanoid" id="A0A316W4D0"/>
<dbReference type="PANTHER" id="PTHR46590:SF1">
    <property type="entry name" value="PHOSPHATIDYLINOSITOL TRANSFER PROTEIN CSR1"/>
    <property type="match status" value="1"/>
</dbReference>
<dbReference type="OrthoDB" id="43460at2759"/>
<proteinExistence type="predicted"/>
<evidence type="ECO:0000313" key="4">
    <source>
        <dbReference type="Proteomes" id="UP000245783"/>
    </source>
</evidence>
<dbReference type="PANTHER" id="PTHR46590">
    <property type="entry name" value="PHOSPHATIDYLINOSITOL TRANSFER PROTEIN CSR1-RELATED"/>
    <property type="match status" value="1"/>
</dbReference>
<dbReference type="SUPFAM" id="SSF52087">
    <property type="entry name" value="CRAL/TRIO domain"/>
    <property type="match status" value="1"/>
</dbReference>
<evidence type="ECO:0000313" key="3">
    <source>
        <dbReference type="EMBL" id="PWN44787.1"/>
    </source>
</evidence>
<name>A0A316W4D0_9BASI</name>
<feature type="compositionally biased region" description="Polar residues" evidence="1">
    <location>
        <begin position="587"/>
        <end position="597"/>
    </location>
</feature>